<accession>A0A285LUM7</accession>
<name>A0A285LUM7_9NOCA</name>
<proteinExistence type="inferred from homology"/>
<dbReference type="InterPro" id="IPR029062">
    <property type="entry name" value="Class_I_gatase-like"/>
</dbReference>
<sequence length="231" mass="24244">MAKILFVMTGVDHWTLADDTKHPTGYWAEEFVVPFEALKDAGHEIVVATPGGVIPTVDQGSLAPEVNGGQETAEHRARVVSTSPELADPVALAEVDLADYDAVFYPGGHGPMEDLAVDATSGALLTAALDSGKPLAVVCHAPAALLAATKADRTNAFAGYALTGFTNAEETQAGFADKAKWLLQDRLVQIGADFREADPWTPNVVADRNLITGQNPASSAGVAKELLRKLA</sequence>
<dbReference type="GO" id="GO:0005737">
    <property type="term" value="C:cytoplasm"/>
    <property type="evidence" value="ECO:0007669"/>
    <property type="project" value="TreeGrafter"/>
</dbReference>
<dbReference type="OrthoDB" id="9792284at2"/>
<protein>
    <submittedName>
        <fullName evidence="5">Putative intracellular protease/amidase</fullName>
    </submittedName>
</protein>
<reference evidence="6" key="1">
    <citation type="submission" date="2017-09" db="EMBL/GenBank/DDBJ databases">
        <authorList>
            <person name="Varghese N."/>
            <person name="Submissions S."/>
        </authorList>
    </citation>
    <scope>NUCLEOTIDE SEQUENCE [LARGE SCALE GENOMIC DNA]</scope>
    <source>
        <strain evidence="6">DSM 45537</strain>
    </source>
</reference>
<keyword evidence="5" id="KW-0378">Hydrolase</keyword>
<keyword evidence="5" id="KW-0645">Protease</keyword>
<dbReference type="GO" id="GO:0006508">
    <property type="term" value="P:proteolysis"/>
    <property type="evidence" value="ECO:0007669"/>
    <property type="project" value="UniProtKB-KW"/>
</dbReference>
<dbReference type="RefSeq" id="WP_097247472.1">
    <property type="nucleotide sequence ID" value="NZ_OBEG01000006.1"/>
</dbReference>
<keyword evidence="6" id="KW-1185">Reference proteome</keyword>
<dbReference type="CDD" id="cd03141">
    <property type="entry name" value="GATase1_Hsp31_like"/>
    <property type="match status" value="1"/>
</dbReference>
<keyword evidence="2" id="KW-0456">Lyase</keyword>
<evidence type="ECO:0000313" key="6">
    <source>
        <dbReference type="Proteomes" id="UP000219565"/>
    </source>
</evidence>
<dbReference type="InterPro" id="IPR002818">
    <property type="entry name" value="DJ-1/PfpI"/>
</dbReference>
<dbReference type="STRING" id="1379680.GCA_001612615_01850"/>
<dbReference type="Pfam" id="PF01965">
    <property type="entry name" value="DJ-1_PfpI"/>
    <property type="match status" value="1"/>
</dbReference>
<evidence type="ECO:0000256" key="3">
    <source>
        <dbReference type="ARBA" id="ARBA00038493"/>
    </source>
</evidence>
<dbReference type="Gene3D" id="3.40.50.880">
    <property type="match status" value="1"/>
</dbReference>
<dbReference type="Proteomes" id="UP000219565">
    <property type="component" value="Unassembled WGS sequence"/>
</dbReference>
<dbReference type="GO" id="GO:0019172">
    <property type="term" value="F:glyoxalase III activity"/>
    <property type="evidence" value="ECO:0007669"/>
    <property type="project" value="TreeGrafter"/>
</dbReference>
<dbReference type="EMBL" id="OBEG01000006">
    <property type="protein sequence ID" value="SNY88629.1"/>
    <property type="molecule type" value="Genomic_DNA"/>
</dbReference>
<feature type="domain" description="DJ-1/PfpI" evidence="4">
    <location>
        <begin position="29"/>
        <end position="228"/>
    </location>
</feature>
<dbReference type="AlphaFoldDB" id="A0A285LUM7"/>
<evidence type="ECO:0000313" key="5">
    <source>
        <dbReference type="EMBL" id="SNY88629.1"/>
    </source>
</evidence>
<comment type="similarity">
    <text evidence="3">Belongs to the peptidase C56 family. HSP31-like subfamily.</text>
</comment>
<dbReference type="PANTHER" id="PTHR48094">
    <property type="entry name" value="PROTEIN/NUCLEIC ACID DEGLYCASE DJ-1-RELATED"/>
    <property type="match status" value="1"/>
</dbReference>
<dbReference type="SUPFAM" id="SSF52317">
    <property type="entry name" value="Class I glutamine amidotransferase-like"/>
    <property type="match status" value="1"/>
</dbReference>
<evidence type="ECO:0000256" key="2">
    <source>
        <dbReference type="ARBA" id="ARBA00023239"/>
    </source>
</evidence>
<dbReference type="InterPro" id="IPR050325">
    <property type="entry name" value="Prot/Nucl_acid_deglycase"/>
</dbReference>
<dbReference type="PANTHER" id="PTHR48094:SF11">
    <property type="entry name" value="GLUTATHIONE-INDEPENDENT GLYOXALASE HSP31-RELATED"/>
    <property type="match status" value="1"/>
</dbReference>
<organism evidence="5 6">
    <name type="scientific">Nocardia amikacinitolerans</name>
    <dbReference type="NCBI Taxonomy" id="756689"/>
    <lineage>
        <taxon>Bacteria</taxon>
        <taxon>Bacillati</taxon>
        <taxon>Actinomycetota</taxon>
        <taxon>Actinomycetes</taxon>
        <taxon>Mycobacteriales</taxon>
        <taxon>Nocardiaceae</taxon>
        <taxon>Nocardia</taxon>
    </lineage>
</organism>
<evidence type="ECO:0000256" key="1">
    <source>
        <dbReference type="ARBA" id="ARBA00023016"/>
    </source>
</evidence>
<keyword evidence="1" id="KW-0346">Stress response</keyword>
<dbReference type="GO" id="GO:0019243">
    <property type="term" value="P:methylglyoxal catabolic process to D-lactate via S-lactoyl-glutathione"/>
    <property type="evidence" value="ECO:0007669"/>
    <property type="project" value="TreeGrafter"/>
</dbReference>
<evidence type="ECO:0000259" key="4">
    <source>
        <dbReference type="Pfam" id="PF01965"/>
    </source>
</evidence>
<gene>
    <name evidence="5" type="ORF">SAMN04244553_5609</name>
</gene>
<dbReference type="GO" id="GO:0008233">
    <property type="term" value="F:peptidase activity"/>
    <property type="evidence" value="ECO:0007669"/>
    <property type="project" value="UniProtKB-KW"/>
</dbReference>